<proteinExistence type="predicted"/>
<dbReference type="RefSeq" id="WP_380686420.1">
    <property type="nucleotide sequence ID" value="NZ_JBHRSS010000001.1"/>
</dbReference>
<protein>
    <submittedName>
        <fullName evidence="2">Uncharacterized protein</fullName>
    </submittedName>
</protein>
<organism evidence="2 3">
    <name type="scientific">Salinisphaera aquimarina</name>
    <dbReference type="NCBI Taxonomy" id="2094031"/>
    <lineage>
        <taxon>Bacteria</taxon>
        <taxon>Pseudomonadati</taxon>
        <taxon>Pseudomonadota</taxon>
        <taxon>Gammaproteobacteria</taxon>
        <taxon>Salinisphaerales</taxon>
        <taxon>Salinisphaeraceae</taxon>
        <taxon>Salinisphaera</taxon>
    </lineage>
</organism>
<accession>A0ABV7ELZ5</accession>
<dbReference type="EMBL" id="JBHRSS010000001">
    <property type="protein sequence ID" value="MFC3102936.1"/>
    <property type="molecule type" value="Genomic_DNA"/>
</dbReference>
<evidence type="ECO:0000256" key="1">
    <source>
        <dbReference type="SAM" id="MobiDB-lite"/>
    </source>
</evidence>
<comment type="caution">
    <text evidence="2">The sequence shown here is derived from an EMBL/GenBank/DDBJ whole genome shotgun (WGS) entry which is preliminary data.</text>
</comment>
<name>A0ABV7ELZ5_9GAMM</name>
<keyword evidence="3" id="KW-1185">Reference proteome</keyword>
<reference evidence="3" key="1">
    <citation type="journal article" date="2019" name="Int. J. Syst. Evol. Microbiol.">
        <title>The Global Catalogue of Microorganisms (GCM) 10K type strain sequencing project: providing services to taxonomists for standard genome sequencing and annotation.</title>
        <authorList>
            <consortium name="The Broad Institute Genomics Platform"/>
            <consortium name="The Broad Institute Genome Sequencing Center for Infectious Disease"/>
            <person name="Wu L."/>
            <person name="Ma J."/>
        </authorList>
    </citation>
    <scope>NUCLEOTIDE SEQUENCE [LARGE SCALE GENOMIC DNA]</scope>
    <source>
        <strain evidence="3">KCTC 52640</strain>
    </source>
</reference>
<sequence length="97" mass="10641">MTSQQEDQTGIALNDILERAVDRIREMQQWLGSVEPGAAEQFLAAGREAERTLKFATTTALKPIRNKDGKPAFKGSVIHDSSTRSLREGLGQSRAAE</sequence>
<feature type="region of interest" description="Disordered" evidence="1">
    <location>
        <begin position="66"/>
        <end position="97"/>
    </location>
</feature>
<evidence type="ECO:0000313" key="3">
    <source>
        <dbReference type="Proteomes" id="UP001595462"/>
    </source>
</evidence>
<dbReference type="Proteomes" id="UP001595462">
    <property type="component" value="Unassembled WGS sequence"/>
</dbReference>
<evidence type="ECO:0000313" key="2">
    <source>
        <dbReference type="EMBL" id="MFC3102936.1"/>
    </source>
</evidence>
<gene>
    <name evidence="2" type="ORF">ACFOSU_03430</name>
</gene>